<reference evidence="1 2" key="1">
    <citation type="submission" date="2006-02" db="EMBL/GenBank/DDBJ databases">
        <authorList>
            <person name="Moran M.A."/>
            <person name="Kjelleberg S."/>
            <person name="Egan S."/>
            <person name="Saunders N."/>
            <person name="Thomas T."/>
            <person name="Ferriera S."/>
            <person name="Johnson J."/>
            <person name="Kravitz S."/>
            <person name="Halpern A."/>
            <person name="Remington K."/>
            <person name="Beeson K."/>
            <person name="Tran B."/>
            <person name="Rogers Y.-H."/>
            <person name="Friedman R."/>
            <person name="Venter J.C."/>
        </authorList>
    </citation>
    <scope>NUCLEOTIDE SEQUENCE [LARGE SCALE GENOMIC DNA]</scope>
    <source>
        <strain evidence="1 2">D2</strain>
    </source>
</reference>
<organism evidence="1 2">
    <name type="scientific">Pseudoalteromonas tunicata D2</name>
    <dbReference type="NCBI Taxonomy" id="87626"/>
    <lineage>
        <taxon>Bacteria</taxon>
        <taxon>Pseudomonadati</taxon>
        <taxon>Pseudomonadota</taxon>
        <taxon>Gammaproteobacteria</taxon>
        <taxon>Alteromonadales</taxon>
        <taxon>Pseudoalteromonadaceae</taxon>
        <taxon>Pseudoalteromonas</taxon>
    </lineage>
</organism>
<gene>
    <name evidence="1" type="ORF">PTD2_17072</name>
</gene>
<proteinExistence type="predicted"/>
<dbReference type="InterPro" id="IPR022080">
    <property type="entry name" value="DUF3630"/>
</dbReference>
<dbReference type="HOGENOM" id="CLU_2331540_0_0_6"/>
<sequence>MSQIELDKNHQVLIVRPTVMPSDEDFALWASIFLHHEAISLQQIEQGADRHLQRFSFQGEGFDLHFEHYSNSVWINGEGAFAEHLLPELMNCLSN</sequence>
<comment type="caution">
    <text evidence="1">The sequence shown here is derived from an EMBL/GenBank/DDBJ whole genome shotgun (WGS) entry which is preliminary data.</text>
</comment>
<evidence type="ECO:0000313" key="2">
    <source>
        <dbReference type="Proteomes" id="UP000006201"/>
    </source>
</evidence>
<dbReference type="RefSeq" id="WP_009840656.1">
    <property type="nucleotide sequence ID" value="NZ_CH959302.1"/>
</dbReference>
<keyword evidence="2" id="KW-1185">Reference proteome</keyword>
<dbReference type="Pfam" id="PF12305">
    <property type="entry name" value="DUF3630"/>
    <property type="match status" value="1"/>
</dbReference>
<dbReference type="STRING" id="87626.PTD2_17072"/>
<accession>A4CEZ7</accession>
<dbReference type="OrthoDB" id="6389032at2"/>
<evidence type="ECO:0000313" key="1">
    <source>
        <dbReference type="EMBL" id="EAR26672.1"/>
    </source>
</evidence>
<dbReference type="Proteomes" id="UP000006201">
    <property type="component" value="Unassembled WGS sequence"/>
</dbReference>
<dbReference type="eggNOG" id="ENOG5032ZZ2">
    <property type="taxonomic scope" value="Bacteria"/>
</dbReference>
<dbReference type="EMBL" id="AAOH01000010">
    <property type="protein sequence ID" value="EAR26672.1"/>
    <property type="molecule type" value="Genomic_DNA"/>
</dbReference>
<dbReference type="AlphaFoldDB" id="A4CEZ7"/>
<protein>
    <submittedName>
        <fullName evidence="1">Putative orphan protein</fullName>
    </submittedName>
</protein>
<name>A4CEZ7_9GAMM</name>